<proteinExistence type="predicted"/>
<dbReference type="RefSeq" id="WP_090029105.1">
    <property type="nucleotide sequence ID" value="NZ_FNEB01000006.1"/>
</dbReference>
<keyword evidence="1" id="KW-0732">Signal</keyword>
<dbReference type="STRING" id="490829.SAMN05421850_106232"/>
<evidence type="ECO:0000313" key="3">
    <source>
        <dbReference type="Proteomes" id="UP000199340"/>
    </source>
</evidence>
<accession>A0A1G8PHR7</accession>
<reference evidence="2 3" key="1">
    <citation type="submission" date="2016-10" db="EMBL/GenBank/DDBJ databases">
        <authorList>
            <person name="de Groot N.N."/>
        </authorList>
    </citation>
    <scope>NUCLEOTIDE SEQUENCE [LARGE SCALE GENOMIC DNA]</scope>
    <source>
        <strain evidence="2 3">DSM 28010</strain>
    </source>
</reference>
<evidence type="ECO:0000313" key="2">
    <source>
        <dbReference type="EMBL" id="SDI91987.1"/>
    </source>
</evidence>
<feature type="signal peptide" evidence="1">
    <location>
        <begin position="1"/>
        <end position="19"/>
    </location>
</feature>
<dbReference type="PANTHER" id="PTHR40590">
    <property type="entry name" value="CYTOPLASMIC PROTEIN-RELATED"/>
    <property type="match status" value="1"/>
</dbReference>
<dbReference type="PANTHER" id="PTHR40590:SF1">
    <property type="entry name" value="CYTOPLASMIC PROTEIN"/>
    <property type="match status" value="1"/>
</dbReference>
<dbReference type="InterPro" id="IPR047111">
    <property type="entry name" value="YbaP-like"/>
</dbReference>
<dbReference type="AlphaFoldDB" id="A0A1G8PHR7"/>
<evidence type="ECO:0000256" key="1">
    <source>
        <dbReference type="SAM" id="SignalP"/>
    </source>
</evidence>
<keyword evidence="3" id="KW-1185">Reference proteome</keyword>
<dbReference type="Pfam" id="PF01963">
    <property type="entry name" value="TraB_PrgY_gumN"/>
    <property type="match status" value="1"/>
</dbReference>
<dbReference type="InterPro" id="IPR002816">
    <property type="entry name" value="TraB/PrgY/GumN_fam"/>
</dbReference>
<name>A0A1G8PHR7_9RHOB</name>
<organism evidence="2 3">
    <name type="scientific">Lutimaribacter saemankumensis</name>
    <dbReference type="NCBI Taxonomy" id="490829"/>
    <lineage>
        <taxon>Bacteria</taxon>
        <taxon>Pseudomonadati</taxon>
        <taxon>Pseudomonadota</taxon>
        <taxon>Alphaproteobacteria</taxon>
        <taxon>Rhodobacterales</taxon>
        <taxon>Roseobacteraceae</taxon>
        <taxon>Lutimaribacter</taxon>
    </lineage>
</organism>
<sequence>MRLVVGFLVFFGFATSALAVCEGTDLVAELPADQRAAIDAAVSEIPYAQGLFWQAERGDTRIVMFGTYHIRHEMTAAQAAALTPHIAAADRAYFEMNRADKALAQSAFGSDPSLMFITQGPTLPDLLGDEDWQVFKTQMEARGFPVFMAAKMKPIWGSMMLGIGPCQARNGALNSEGIDITLARIAADNDVPDLSLEDWRTVMTLTDAYDMDEQIEMLRLSFPFADQADDLQYTLLQRYLSGEVALVWEFSRFLSVQDGGDAAAEEFDRFEELLLTRRNRAWVDLLLKETPGRTVFIAAGAAHFPGRNGVLYLLEQEGFEITALAFDP</sequence>
<dbReference type="Proteomes" id="UP000199340">
    <property type="component" value="Unassembled WGS sequence"/>
</dbReference>
<dbReference type="OrthoDB" id="9806326at2"/>
<dbReference type="CDD" id="cd14789">
    <property type="entry name" value="Tiki"/>
    <property type="match status" value="1"/>
</dbReference>
<gene>
    <name evidence="2" type="ORF">SAMN05421850_106232</name>
</gene>
<feature type="chain" id="PRO_5011557745" description="TraB family protein" evidence="1">
    <location>
        <begin position="20"/>
        <end position="328"/>
    </location>
</feature>
<evidence type="ECO:0008006" key="4">
    <source>
        <dbReference type="Google" id="ProtNLM"/>
    </source>
</evidence>
<dbReference type="EMBL" id="FNEB01000006">
    <property type="protein sequence ID" value="SDI91987.1"/>
    <property type="molecule type" value="Genomic_DNA"/>
</dbReference>
<protein>
    <recommendedName>
        <fullName evidence="4">TraB family protein</fullName>
    </recommendedName>
</protein>